<dbReference type="AlphaFoldDB" id="A0AAD7N862"/>
<keyword evidence="3" id="KW-1185">Reference proteome</keyword>
<feature type="region of interest" description="Disordered" evidence="1">
    <location>
        <begin position="120"/>
        <end position="152"/>
    </location>
</feature>
<feature type="compositionally biased region" description="Pro residues" evidence="1">
    <location>
        <begin position="138"/>
        <end position="152"/>
    </location>
</feature>
<dbReference type="EMBL" id="JARKIB010000072">
    <property type="protein sequence ID" value="KAJ7748582.1"/>
    <property type="molecule type" value="Genomic_DNA"/>
</dbReference>
<accession>A0AAD7N862</accession>
<comment type="caution">
    <text evidence="2">The sequence shown here is derived from an EMBL/GenBank/DDBJ whole genome shotgun (WGS) entry which is preliminary data.</text>
</comment>
<evidence type="ECO:0000256" key="1">
    <source>
        <dbReference type="SAM" id="MobiDB-lite"/>
    </source>
</evidence>
<evidence type="ECO:0000313" key="3">
    <source>
        <dbReference type="Proteomes" id="UP001215598"/>
    </source>
</evidence>
<proteinExistence type="predicted"/>
<sequence>MSLPSHVEQSTPKLTKYIVQSSDVLEDLRVNVLQENSDKVVWFKERFLEDDEIIEHLVHHESRRICWTMHRPRNGWYIRIRAPSFPPGAFIPLIPPLPNTHHPTGALLFSSRTNIIPINSDGGAALSPRTSTTEHSYPPTPPATSPVVPPTPTPASVQARLLEQRRAPPNAQVVTQFVLAPYTGTPEVVKPEELGFFQRALRAIKSTTAGPSYSFTLARVAPVLAPPALSPLVAESTVALTAPTPPTPSTPVPAPPPVPPLLSFIDRTPLTTVHAVTGLIELDTAQEQALGVEGSFWVAVALTYLEFLQEKESYLAALSD</sequence>
<protein>
    <submittedName>
        <fullName evidence="2">Uncharacterized protein</fullName>
    </submittedName>
</protein>
<reference evidence="2" key="1">
    <citation type="submission" date="2023-03" db="EMBL/GenBank/DDBJ databases">
        <title>Massive genome expansion in bonnet fungi (Mycena s.s.) driven by repeated elements and novel gene families across ecological guilds.</title>
        <authorList>
            <consortium name="Lawrence Berkeley National Laboratory"/>
            <person name="Harder C.B."/>
            <person name="Miyauchi S."/>
            <person name="Viragh M."/>
            <person name="Kuo A."/>
            <person name="Thoen E."/>
            <person name="Andreopoulos B."/>
            <person name="Lu D."/>
            <person name="Skrede I."/>
            <person name="Drula E."/>
            <person name="Henrissat B."/>
            <person name="Morin E."/>
            <person name="Kohler A."/>
            <person name="Barry K."/>
            <person name="LaButti K."/>
            <person name="Morin E."/>
            <person name="Salamov A."/>
            <person name="Lipzen A."/>
            <person name="Mereny Z."/>
            <person name="Hegedus B."/>
            <person name="Baldrian P."/>
            <person name="Stursova M."/>
            <person name="Weitz H."/>
            <person name="Taylor A."/>
            <person name="Grigoriev I.V."/>
            <person name="Nagy L.G."/>
            <person name="Martin F."/>
            <person name="Kauserud H."/>
        </authorList>
    </citation>
    <scope>NUCLEOTIDE SEQUENCE</scope>
    <source>
        <strain evidence="2">CBHHK182m</strain>
    </source>
</reference>
<gene>
    <name evidence="2" type="ORF">B0H16DRAFT_900705</name>
</gene>
<dbReference type="Proteomes" id="UP001215598">
    <property type="component" value="Unassembled WGS sequence"/>
</dbReference>
<name>A0AAD7N862_9AGAR</name>
<organism evidence="2 3">
    <name type="scientific">Mycena metata</name>
    <dbReference type="NCBI Taxonomy" id="1033252"/>
    <lineage>
        <taxon>Eukaryota</taxon>
        <taxon>Fungi</taxon>
        <taxon>Dikarya</taxon>
        <taxon>Basidiomycota</taxon>
        <taxon>Agaricomycotina</taxon>
        <taxon>Agaricomycetes</taxon>
        <taxon>Agaricomycetidae</taxon>
        <taxon>Agaricales</taxon>
        <taxon>Marasmiineae</taxon>
        <taxon>Mycenaceae</taxon>
        <taxon>Mycena</taxon>
    </lineage>
</organism>
<evidence type="ECO:0000313" key="2">
    <source>
        <dbReference type="EMBL" id="KAJ7748582.1"/>
    </source>
</evidence>